<dbReference type="EMBL" id="KE647183">
    <property type="protein sequence ID" value="EQB61051.1"/>
    <property type="molecule type" value="Genomic_DNA"/>
</dbReference>
<dbReference type="VEuPathDB" id="MicrosporidiaDB:NAPIS_ORF01388"/>
<accession>T0MCY2</accession>
<dbReference type="CDD" id="cd21694">
    <property type="entry name" value="GINS_B_Psf2"/>
    <property type="match status" value="1"/>
</dbReference>
<dbReference type="Gene3D" id="1.20.58.1020">
    <property type="match status" value="1"/>
</dbReference>
<dbReference type="InterPro" id="IPR056784">
    <property type="entry name" value="PSF2_N"/>
</dbReference>
<dbReference type="Pfam" id="PF25005">
    <property type="entry name" value="PSF2_N"/>
    <property type="match status" value="1"/>
</dbReference>
<evidence type="ECO:0000313" key="3">
    <source>
        <dbReference type="Proteomes" id="UP000053780"/>
    </source>
</evidence>
<dbReference type="GO" id="GO:0000727">
    <property type="term" value="P:double-strand break repair via break-induced replication"/>
    <property type="evidence" value="ECO:0007669"/>
    <property type="project" value="TreeGrafter"/>
</dbReference>
<protein>
    <submittedName>
        <fullName evidence="2">Dna replication complex gins protein psf2</fullName>
    </submittedName>
</protein>
<dbReference type="OrthoDB" id="1938138at2759"/>
<dbReference type="InterPro" id="IPR036224">
    <property type="entry name" value="GINS_bundle-like_dom_sf"/>
</dbReference>
<keyword evidence="3" id="KW-1185">Reference proteome</keyword>
<dbReference type="SUPFAM" id="SSF158573">
    <property type="entry name" value="GINS helical bundle-like"/>
    <property type="match status" value="1"/>
</dbReference>
<dbReference type="Proteomes" id="UP000053780">
    <property type="component" value="Unassembled WGS sequence"/>
</dbReference>
<dbReference type="InterPro" id="IPR007257">
    <property type="entry name" value="GINS_Psf2"/>
</dbReference>
<dbReference type="HOGENOM" id="CLU_078274_3_1_1"/>
<gene>
    <name evidence="2" type="ORF">NAPIS_ORF01388</name>
</gene>
<feature type="domain" description="DNA replication complex GINS protein PSF2 N-terminal" evidence="1">
    <location>
        <begin position="3"/>
        <end position="61"/>
    </location>
</feature>
<dbReference type="GO" id="GO:0006260">
    <property type="term" value="P:DNA replication"/>
    <property type="evidence" value="ECO:0007669"/>
    <property type="project" value="InterPro"/>
</dbReference>
<dbReference type="SUPFAM" id="SSF160059">
    <property type="entry name" value="PriA/YqbF domain"/>
    <property type="match status" value="1"/>
</dbReference>
<name>T0MCY2_9MICR</name>
<dbReference type="GO" id="GO:0000811">
    <property type="term" value="C:GINS complex"/>
    <property type="evidence" value="ECO:0007669"/>
    <property type="project" value="TreeGrafter"/>
</dbReference>
<evidence type="ECO:0000313" key="2">
    <source>
        <dbReference type="EMBL" id="EQB61051.1"/>
    </source>
</evidence>
<dbReference type="AlphaFoldDB" id="T0MCY2"/>
<proteinExistence type="predicted"/>
<evidence type="ECO:0000259" key="1">
    <source>
        <dbReference type="Pfam" id="PF25005"/>
    </source>
</evidence>
<sequence>MLTPLELKFLAYEELVEIEPSTNIQSLDLIHAKYTNITPLTIVKLPLYISLELKNCNQAQIRLPSCYSKSSLLKLLELETENSSEYQFVNQYIFVTGKLIIKNSYNVDNKDELINLIDQIKEIRHKKTLFGLSKMEGRALNLNNLTIFEWYEIKEIVIKPIEQRMRIKKVKKYKLV</sequence>
<reference evidence="2 3" key="1">
    <citation type="journal article" date="2013" name="BMC Genomics">
        <title>Genome sequencing and comparative genomics of honey bee microsporidia, Nosema apis reveal novel insights into host-parasite interactions.</title>
        <authorList>
            <person name="Chen Yp."/>
            <person name="Pettis J.S."/>
            <person name="Zhao Y."/>
            <person name="Liu X."/>
            <person name="Tallon L.J."/>
            <person name="Sadzewicz L.D."/>
            <person name="Li R."/>
            <person name="Zheng H."/>
            <person name="Huang S."/>
            <person name="Zhang X."/>
            <person name="Hamilton M.C."/>
            <person name="Pernal S.F."/>
            <person name="Melathopoulos A.P."/>
            <person name="Yan X."/>
            <person name="Evans J.D."/>
        </authorList>
    </citation>
    <scope>NUCLEOTIDE SEQUENCE [LARGE SCALE GENOMIC DNA]</scope>
    <source>
        <strain evidence="2 3">BRL 01</strain>
    </source>
</reference>
<dbReference type="Gene3D" id="3.40.5.50">
    <property type="match status" value="1"/>
</dbReference>
<organism evidence="2 3">
    <name type="scientific">Vairimorpha apis BRL 01</name>
    <dbReference type="NCBI Taxonomy" id="1037528"/>
    <lineage>
        <taxon>Eukaryota</taxon>
        <taxon>Fungi</taxon>
        <taxon>Fungi incertae sedis</taxon>
        <taxon>Microsporidia</taxon>
        <taxon>Nosematidae</taxon>
        <taxon>Vairimorpha</taxon>
    </lineage>
</organism>
<dbReference type="PANTHER" id="PTHR12772:SF0">
    <property type="entry name" value="DNA REPLICATION COMPLEX GINS PROTEIN PSF2"/>
    <property type="match status" value="1"/>
</dbReference>
<dbReference type="PANTHER" id="PTHR12772">
    <property type="entry name" value="DNA REPLICATION COMPLEX GINS PROTEIN PSF2"/>
    <property type="match status" value="1"/>
</dbReference>